<dbReference type="GO" id="GO:0007605">
    <property type="term" value="P:sensory perception of sound"/>
    <property type="evidence" value="ECO:0007669"/>
    <property type="project" value="UniProtKB-ARBA"/>
</dbReference>
<keyword evidence="5" id="KW-0472">Membrane</keyword>
<evidence type="ECO:0000313" key="6">
    <source>
        <dbReference type="Proteomes" id="UP000186698"/>
    </source>
</evidence>
<dbReference type="PANTHER" id="PTHR31548">
    <property type="entry name" value="CLARIN"/>
    <property type="match status" value="1"/>
</dbReference>
<keyword evidence="6" id="KW-1185">Reference proteome</keyword>
<name>A0A1L8FJ48_XENLA</name>
<dbReference type="PaxDb" id="8355-A0A1L8FJ48"/>
<dbReference type="GO" id="GO:0016020">
    <property type="term" value="C:membrane"/>
    <property type="evidence" value="ECO:0007669"/>
    <property type="project" value="UniProtKB-SubCell"/>
</dbReference>
<dbReference type="RefSeq" id="XP_018082163.1">
    <property type="nucleotide sequence ID" value="XM_018226674.2"/>
</dbReference>
<dbReference type="STRING" id="8355.A0A1L8FJ48"/>
<dbReference type="Proteomes" id="UP000186698">
    <property type="component" value="Chromosome 7L"/>
</dbReference>
<evidence type="ECO:0000256" key="3">
    <source>
        <dbReference type="ARBA" id="ARBA00022692"/>
    </source>
</evidence>
<dbReference type="OMA" id="IIIVFYQ"/>
<dbReference type="Xenbase" id="XB-GENE-17337504">
    <property type="gene designation" value="clrn3.L"/>
</dbReference>
<protein>
    <submittedName>
        <fullName evidence="7">Clarin-3</fullName>
    </submittedName>
</protein>
<dbReference type="AGR" id="Xenbase:XB-GENE-17337504"/>
<accession>A0A1L8FJ48</accession>
<evidence type="ECO:0000313" key="7">
    <source>
        <dbReference type="RefSeq" id="XP_018082163.1"/>
    </source>
</evidence>
<evidence type="ECO:0000256" key="1">
    <source>
        <dbReference type="ARBA" id="ARBA00004141"/>
    </source>
</evidence>
<evidence type="ECO:0000313" key="8">
    <source>
        <dbReference type="Xenbase" id="XB-GENE-17337504"/>
    </source>
</evidence>
<dbReference type="PANTHER" id="PTHR31548:SF3">
    <property type="entry name" value="CLARIN-3"/>
    <property type="match status" value="1"/>
</dbReference>
<evidence type="ECO:0000256" key="4">
    <source>
        <dbReference type="ARBA" id="ARBA00022989"/>
    </source>
</evidence>
<dbReference type="GeneID" id="108696972"/>
<dbReference type="KEGG" id="xla:108696972"/>
<evidence type="ECO:0000256" key="5">
    <source>
        <dbReference type="ARBA" id="ARBA00023136"/>
    </source>
</evidence>
<dbReference type="InterPro" id="IPR026748">
    <property type="entry name" value="Clarin"/>
</dbReference>
<organism evidence="6 7">
    <name type="scientific">Xenopus laevis</name>
    <name type="common">African clawed frog</name>
    <dbReference type="NCBI Taxonomy" id="8355"/>
    <lineage>
        <taxon>Eukaryota</taxon>
        <taxon>Metazoa</taxon>
        <taxon>Chordata</taxon>
        <taxon>Craniata</taxon>
        <taxon>Vertebrata</taxon>
        <taxon>Euteleostomi</taxon>
        <taxon>Amphibia</taxon>
        <taxon>Batrachia</taxon>
        <taxon>Anura</taxon>
        <taxon>Pipoidea</taxon>
        <taxon>Pipidae</taxon>
        <taxon>Xenopodinae</taxon>
        <taxon>Xenopus</taxon>
        <taxon>Xenopus</taxon>
    </lineage>
</organism>
<evidence type="ECO:0000256" key="2">
    <source>
        <dbReference type="ARBA" id="ARBA00005787"/>
    </source>
</evidence>
<dbReference type="Bgee" id="108696972">
    <property type="expression patterns" value="Expressed in intestine and 4 other cell types or tissues"/>
</dbReference>
<dbReference type="AlphaFoldDB" id="A0A1L8FJ48"/>
<dbReference type="Gene3D" id="1.20.140.150">
    <property type="match status" value="1"/>
</dbReference>
<proteinExistence type="inferred from homology"/>
<reference evidence="7" key="1">
    <citation type="submission" date="2025-08" db="UniProtKB">
        <authorList>
            <consortium name="RefSeq"/>
        </authorList>
    </citation>
    <scope>IDENTIFICATION</scope>
    <source>
        <strain evidence="7">J_2021</strain>
        <tissue evidence="7">Erythrocytes</tissue>
    </source>
</reference>
<gene>
    <name evidence="7 8" type="primary">clrn3.L</name>
</gene>
<dbReference type="OrthoDB" id="9450082at2759"/>
<keyword evidence="4" id="KW-1133">Transmembrane helix</keyword>
<keyword evidence="3" id="KW-0812">Transmembrane</keyword>
<comment type="subcellular location">
    <subcellularLocation>
        <location evidence="1">Membrane</location>
        <topology evidence="1">Multi-pass membrane protein</topology>
    </subcellularLocation>
</comment>
<sequence>MPSKKKALLFLSGFVASIGSFAIICTCLATNEWVSSEVDFRINNATGFVSIQYGLFQGTHSRTAIEGAIGKEPTQFKVLDYVKDSAKIIQIVIILFLVLGLVCSFASSVITCLNSVSNPYLTYLGPIGVYVWVSINAVLSLLCMVLGAVNAEITGMPKQLAVALDKAGDKFYETRFTYGYSFWLLILIMVFNIVTIAVIYVYQKARYTKQKEQERPMERATQDVILF</sequence>
<dbReference type="CTD" id="108696972"/>
<dbReference type="Pfam" id="PF25807">
    <property type="entry name" value="Clarin-2"/>
    <property type="match status" value="1"/>
</dbReference>
<comment type="similarity">
    <text evidence="2">Belongs to the clarin family.</text>
</comment>